<keyword evidence="1" id="KW-1133">Transmembrane helix</keyword>
<dbReference type="Proteomes" id="UP000762676">
    <property type="component" value="Unassembled WGS sequence"/>
</dbReference>
<reference evidence="2 3" key="1">
    <citation type="journal article" date="2021" name="Elife">
        <title>Chloroplast acquisition without the gene transfer in kleptoplastic sea slugs, Plakobranchus ocellatus.</title>
        <authorList>
            <person name="Maeda T."/>
            <person name="Takahashi S."/>
            <person name="Yoshida T."/>
            <person name="Shimamura S."/>
            <person name="Takaki Y."/>
            <person name="Nagai Y."/>
            <person name="Toyoda A."/>
            <person name="Suzuki Y."/>
            <person name="Arimoto A."/>
            <person name="Ishii H."/>
            <person name="Satoh N."/>
            <person name="Nishiyama T."/>
            <person name="Hasebe M."/>
            <person name="Maruyama T."/>
            <person name="Minagawa J."/>
            <person name="Obokata J."/>
            <person name="Shigenobu S."/>
        </authorList>
    </citation>
    <scope>NUCLEOTIDE SEQUENCE [LARGE SCALE GENOMIC DNA]</scope>
</reference>
<proteinExistence type="predicted"/>
<evidence type="ECO:0000313" key="2">
    <source>
        <dbReference type="EMBL" id="GFS15057.1"/>
    </source>
</evidence>
<dbReference type="EMBL" id="BMAT01006563">
    <property type="protein sequence ID" value="GFS15057.1"/>
    <property type="molecule type" value="Genomic_DNA"/>
</dbReference>
<evidence type="ECO:0000256" key="1">
    <source>
        <dbReference type="SAM" id="Phobius"/>
    </source>
</evidence>
<feature type="transmembrane region" description="Helical" evidence="1">
    <location>
        <begin position="70"/>
        <end position="93"/>
    </location>
</feature>
<keyword evidence="1" id="KW-0472">Membrane</keyword>
<evidence type="ECO:0000313" key="3">
    <source>
        <dbReference type="Proteomes" id="UP000762676"/>
    </source>
</evidence>
<name>A0AAV4J265_9GAST</name>
<accession>A0AAV4J265</accession>
<dbReference type="AlphaFoldDB" id="A0AAV4J265"/>
<keyword evidence="1" id="KW-0812">Transmembrane</keyword>
<gene>
    <name evidence="2" type="ORF">ElyMa_003177800</name>
</gene>
<protein>
    <submittedName>
        <fullName evidence="2">Uncharacterized protein</fullName>
    </submittedName>
</protein>
<feature type="transmembrane region" description="Helical" evidence="1">
    <location>
        <begin position="45"/>
        <end position="64"/>
    </location>
</feature>
<comment type="caution">
    <text evidence="2">The sequence shown here is derived from an EMBL/GenBank/DDBJ whole genome shotgun (WGS) entry which is preliminary data.</text>
</comment>
<organism evidence="2 3">
    <name type="scientific">Elysia marginata</name>
    <dbReference type="NCBI Taxonomy" id="1093978"/>
    <lineage>
        <taxon>Eukaryota</taxon>
        <taxon>Metazoa</taxon>
        <taxon>Spiralia</taxon>
        <taxon>Lophotrochozoa</taxon>
        <taxon>Mollusca</taxon>
        <taxon>Gastropoda</taxon>
        <taxon>Heterobranchia</taxon>
        <taxon>Euthyneura</taxon>
        <taxon>Panpulmonata</taxon>
        <taxon>Sacoglossa</taxon>
        <taxon>Placobranchoidea</taxon>
        <taxon>Plakobranchidae</taxon>
        <taxon>Elysia</taxon>
    </lineage>
</organism>
<sequence length="139" mass="16610">MGRVEQTPGYRGEWYERGWEITEDDRGKSRKEGEEEEKKKKRTTLIIVDVLMVMMTMAMMIIMMMMMMMIIMMMTTTMMIMTTTMMMMAMMMVSQKRTLQPLIDEPDTLFAEVYSLPFMKLRTVSICVKKVLRLWEIKR</sequence>
<keyword evidence="3" id="KW-1185">Reference proteome</keyword>